<accession>A0ABW7DPN5</accession>
<protein>
    <recommendedName>
        <fullName evidence="2">Replication-associated protein ORF2/G2P domain-containing protein</fullName>
    </recommendedName>
</protein>
<feature type="compositionally biased region" description="Basic and acidic residues" evidence="1">
    <location>
        <begin position="36"/>
        <end position="46"/>
    </location>
</feature>
<keyword evidence="4" id="KW-1185">Reference proteome</keyword>
<sequence length="253" mass="30044">MGFVRNIKYFCGKEYFETDLFELADMRERGRKIRKPKTEKSSVDQKRRNKKRAERKLLQEIMTNFTRADIFQTLTFDKEHQPTNAKEANKEFHNYIRRLNRRRKKIGLPPAKYKGVLETKSGKYHFHVVISGGISRDEMEEIWGKGLANARRLKINDKEIMQKLVKYLLKESRNEEKFKSRIISSRNLEKPKVTKTDWRFSHRKLVELAGLTDCAEVWEELYPGYAFIEAESTFNELTGWHITVKMSKKEGET</sequence>
<feature type="region of interest" description="Disordered" evidence="1">
    <location>
        <begin position="32"/>
        <end position="52"/>
    </location>
</feature>
<dbReference type="Proteomes" id="UP001605989">
    <property type="component" value="Unassembled WGS sequence"/>
</dbReference>
<proteinExistence type="predicted"/>
<organism evidence="3 4">
    <name type="scientific">Megasphaera hexanoica</name>
    <dbReference type="NCBI Taxonomy" id="1675036"/>
    <lineage>
        <taxon>Bacteria</taxon>
        <taxon>Bacillati</taxon>
        <taxon>Bacillota</taxon>
        <taxon>Negativicutes</taxon>
        <taxon>Veillonellales</taxon>
        <taxon>Veillonellaceae</taxon>
        <taxon>Megasphaera</taxon>
    </lineage>
</organism>
<evidence type="ECO:0000313" key="3">
    <source>
        <dbReference type="EMBL" id="MFG6273293.1"/>
    </source>
</evidence>
<evidence type="ECO:0000313" key="4">
    <source>
        <dbReference type="Proteomes" id="UP001605989"/>
    </source>
</evidence>
<gene>
    <name evidence="3" type="ORF">ACGTZG_08840</name>
</gene>
<evidence type="ECO:0000256" key="1">
    <source>
        <dbReference type="SAM" id="MobiDB-lite"/>
    </source>
</evidence>
<dbReference type="Pfam" id="PF23343">
    <property type="entry name" value="REP_ORF2-G2P"/>
    <property type="match status" value="1"/>
</dbReference>
<name>A0ABW7DPN5_9FIRM</name>
<dbReference type="RefSeq" id="WP_059076827.1">
    <property type="nucleotide sequence ID" value="NZ_CP011940.1"/>
</dbReference>
<evidence type="ECO:0000259" key="2">
    <source>
        <dbReference type="Pfam" id="PF23343"/>
    </source>
</evidence>
<dbReference type="InterPro" id="IPR056906">
    <property type="entry name" value="ORF2/G2P_dom"/>
</dbReference>
<comment type="caution">
    <text evidence="3">The sequence shown here is derived from an EMBL/GenBank/DDBJ whole genome shotgun (WGS) entry which is preliminary data.</text>
</comment>
<dbReference type="EMBL" id="JBIEKR010000006">
    <property type="protein sequence ID" value="MFG6273293.1"/>
    <property type="molecule type" value="Genomic_DNA"/>
</dbReference>
<feature type="domain" description="Replication-associated protein ORF2/G2P" evidence="2">
    <location>
        <begin position="70"/>
        <end position="171"/>
    </location>
</feature>
<reference evidence="3 4" key="1">
    <citation type="submission" date="2024-10" db="EMBL/GenBank/DDBJ databases">
        <authorList>
            <person name="Sang B.-I."/>
            <person name="Prabhaharan D."/>
        </authorList>
    </citation>
    <scope>NUCLEOTIDE SEQUENCE [LARGE SCALE GENOMIC DNA]</scope>
    <source>
        <strain evidence="3 4">MH</strain>
    </source>
</reference>